<dbReference type="SUPFAM" id="SSF51735">
    <property type="entry name" value="NAD(P)-binding Rossmann-fold domains"/>
    <property type="match status" value="1"/>
</dbReference>
<gene>
    <name evidence="8" type="ORF">N7458_003142</name>
</gene>
<feature type="domain" description="Enoyl reductase (ER)" evidence="7">
    <location>
        <begin position="15"/>
        <end position="353"/>
    </location>
</feature>
<evidence type="ECO:0000313" key="8">
    <source>
        <dbReference type="EMBL" id="KAJ5461590.1"/>
    </source>
</evidence>
<evidence type="ECO:0000256" key="2">
    <source>
        <dbReference type="ARBA" id="ARBA00008072"/>
    </source>
</evidence>
<dbReference type="Gene3D" id="3.40.50.720">
    <property type="entry name" value="NAD(P)-binding Rossmann-like Domain"/>
    <property type="match status" value="1"/>
</dbReference>
<dbReference type="InterPro" id="IPR013149">
    <property type="entry name" value="ADH-like_C"/>
</dbReference>
<keyword evidence="4" id="KW-0862">Zinc</keyword>
<evidence type="ECO:0000259" key="7">
    <source>
        <dbReference type="SMART" id="SM00829"/>
    </source>
</evidence>
<dbReference type="AlphaFoldDB" id="A0AAD6G7G5"/>
<dbReference type="InterPro" id="IPR011032">
    <property type="entry name" value="GroES-like_sf"/>
</dbReference>
<protein>
    <recommendedName>
        <fullName evidence="7">Enoyl reductase (ER) domain-containing protein</fullName>
    </recommendedName>
</protein>
<sequence>MAPDMMKAAIYKEAGQPLVIEQVPVPTPTGRNVLVRVQVASLCHSDVLITSGKGSPIPLPQIIGHEAISTVEALGPDAAPFGIKPGDRIGAPLWQDMCLECWECKNIGPQYCPKITMRGINCAGYFAEYALVDAATAVVIPQIDDADVSPAQLSPIFCAGITVWDALERAEIKPGETVAIVGVGGLGEIATKYAHALGARVLGLDIHDGQLESVRDGGSADEILNTRDLQPQDVRARIAAMNHGRMVDAVVVTSGSIPAYQTAISILRVDGRLMVVGIPSEPLPLNLGQVSLQSFRILGAKAAGQLGATRCLEFSLRKGIYPKINPRKFQLEEINEMIALMEAGKVHEGRMTVQFF</sequence>
<dbReference type="PANTHER" id="PTHR42940:SF8">
    <property type="entry name" value="VACUOLAR PROTEIN SORTING-ASSOCIATED PROTEIN 11"/>
    <property type="match status" value="1"/>
</dbReference>
<dbReference type="GO" id="GO:0004022">
    <property type="term" value="F:alcohol dehydrogenase (NAD+) activity"/>
    <property type="evidence" value="ECO:0007669"/>
    <property type="project" value="TreeGrafter"/>
</dbReference>
<reference evidence="8" key="1">
    <citation type="submission" date="2022-12" db="EMBL/GenBank/DDBJ databases">
        <authorList>
            <person name="Petersen C."/>
        </authorList>
    </citation>
    <scope>NUCLEOTIDE SEQUENCE</scope>
    <source>
        <strain evidence="8">IBT 16125</strain>
    </source>
</reference>
<dbReference type="PANTHER" id="PTHR42940">
    <property type="entry name" value="ALCOHOL DEHYDROGENASE 1-RELATED"/>
    <property type="match status" value="1"/>
</dbReference>
<comment type="similarity">
    <text evidence="2">Belongs to the zinc-containing alcohol dehydrogenase family.</text>
</comment>
<evidence type="ECO:0000256" key="3">
    <source>
        <dbReference type="ARBA" id="ARBA00022723"/>
    </source>
</evidence>
<organism evidence="8 9">
    <name type="scientific">Penicillium daleae</name>
    <dbReference type="NCBI Taxonomy" id="63821"/>
    <lineage>
        <taxon>Eukaryota</taxon>
        <taxon>Fungi</taxon>
        <taxon>Dikarya</taxon>
        <taxon>Ascomycota</taxon>
        <taxon>Pezizomycotina</taxon>
        <taxon>Eurotiomycetes</taxon>
        <taxon>Eurotiomycetidae</taxon>
        <taxon>Eurotiales</taxon>
        <taxon>Aspergillaceae</taxon>
        <taxon>Penicillium</taxon>
    </lineage>
</organism>
<dbReference type="GO" id="GO:0046872">
    <property type="term" value="F:metal ion binding"/>
    <property type="evidence" value="ECO:0007669"/>
    <property type="project" value="UniProtKB-KW"/>
</dbReference>
<comment type="caution">
    <text evidence="8">The sequence shown here is derived from an EMBL/GenBank/DDBJ whole genome shotgun (WGS) entry which is preliminary data.</text>
</comment>
<dbReference type="InterPro" id="IPR013154">
    <property type="entry name" value="ADH-like_N"/>
</dbReference>
<reference evidence="8" key="2">
    <citation type="journal article" date="2023" name="IMA Fungus">
        <title>Comparative genomic study of the Penicillium genus elucidates a diverse pangenome and 15 lateral gene transfer events.</title>
        <authorList>
            <person name="Petersen C."/>
            <person name="Sorensen T."/>
            <person name="Nielsen M.R."/>
            <person name="Sondergaard T.E."/>
            <person name="Sorensen J.L."/>
            <person name="Fitzpatrick D.A."/>
            <person name="Frisvad J.C."/>
            <person name="Nielsen K.L."/>
        </authorList>
    </citation>
    <scope>NUCLEOTIDE SEQUENCE</scope>
    <source>
        <strain evidence="8">IBT 16125</strain>
    </source>
</reference>
<dbReference type="SUPFAM" id="SSF50129">
    <property type="entry name" value="GroES-like"/>
    <property type="match status" value="1"/>
</dbReference>
<dbReference type="SMART" id="SM00829">
    <property type="entry name" value="PKS_ER"/>
    <property type="match status" value="1"/>
</dbReference>
<evidence type="ECO:0000256" key="4">
    <source>
        <dbReference type="ARBA" id="ARBA00022833"/>
    </source>
</evidence>
<dbReference type="EMBL" id="JAPVEA010000002">
    <property type="protein sequence ID" value="KAJ5461590.1"/>
    <property type="molecule type" value="Genomic_DNA"/>
</dbReference>
<dbReference type="GeneID" id="81596768"/>
<dbReference type="Pfam" id="PF00107">
    <property type="entry name" value="ADH_zinc_N"/>
    <property type="match status" value="1"/>
</dbReference>
<keyword evidence="6" id="KW-0520">NAD</keyword>
<evidence type="ECO:0000256" key="5">
    <source>
        <dbReference type="ARBA" id="ARBA00023002"/>
    </source>
</evidence>
<evidence type="ECO:0000256" key="1">
    <source>
        <dbReference type="ARBA" id="ARBA00001947"/>
    </source>
</evidence>
<name>A0AAD6G7G5_9EURO</name>
<keyword evidence="5" id="KW-0560">Oxidoreductase</keyword>
<dbReference type="RefSeq" id="XP_056770632.1">
    <property type="nucleotide sequence ID" value="XM_056906525.1"/>
</dbReference>
<dbReference type="Gene3D" id="3.90.180.10">
    <property type="entry name" value="Medium-chain alcohol dehydrogenases, catalytic domain"/>
    <property type="match status" value="1"/>
</dbReference>
<keyword evidence="9" id="KW-1185">Reference proteome</keyword>
<dbReference type="InterPro" id="IPR036291">
    <property type="entry name" value="NAD(P)-bd_dom_sf"/>
</dbReference>
<dbReference type="FunFam" id="3.40.50.720:FF:000039">
    <property type="entry name" value="Alcohol dehydrogenase AdhP"/>
    <property type="match status" value="1"/>
</dbReference>
<dbReference type="InterPro" id="IPR020843">
    <property type="entry name" value="ER"/>
</dbReference>
<accession>A0AAD6G7G5</accession>
<dbReference type="GO" id="GO:0005737">
    <property type="term" value="C:cytoplasm"/>
    <property type="evidence" value="ECO:0007669"/>
    <property type="project" value="TreeGrafter"/>
</dbReference>
<evidence type="ECO:0000313" key="9">
    <source>
        <dbReference type="Proteomes" id="UP001213681"/>
    </source>
</evidence>
<keyword evidence="3" id="KW-0479">Metal-binding</keyword>
<evidence type="ECO:0000256" key="6">
    <source>
        <dbReference type="ARBA" id="ARBA00023027"/>
    </source>
</evidence>
<dbReference type="Proteomes" id="UP001213681">
    <property type="component" value="Unassembled WGS sequence"/>
</dbReference>
<proteinExistence type="inferred from homology"/>
<dbReference type="Pfam" id="PF08240">
    <property type="entry name" value="ADH_N"/>
    <property type="match status" value="1"/>
</dbReference>
<comment type="cofactor">
    <cofactor evidence="1">
        <name>Zn(2+)</name>
        <dbReference type="ChEBI" id="CHEBI:29105"/>
    </cofactor>
</comment>